<dbReference type="EMBL" id="WBKB01000005">
    <property type="protein sequence ID" value="KAB1642763.1"/>
    <property type="molecule type" value="Genomic_DNA"/>
</dbReference>
<dbReference type="SUPFAM" id="SSF51011">
    <property type="entry name" value="Glycosyl hydrolase domain"/>
    <property type="match status" value="1"/>
</dbReference>
<dbReference type="SMART" id="SM00642">
    <property type="entry name" value="Aamy"/>
    <property type="match status" value="1"/>
</dbReference>
<proteinExistence type="inferred from homology"/>
<reference evidence="5 6" key="1">
    <citation type="submission" date="2019-09" db="EMBL/GenBank/DDBJ databases">
        <title>Phylogeny of genus Pseudoclavibacter and closely related genus.</title>
        <authorList>
            <person name="Li Y."/>
        </authorList>
    </citation>
    <scope>NUCLEOTIDE SEQUENCE [LARGE SCALE GENOMIC DNA]</scope>
    <source>
        <strain evidence="5 6">KCTC 13959</strain>
    </source>
</reference>
<protein>
    <submittedName>
        <fullName evidence="5">Glycogen debranching protein GlgX</fullName>
    </submittedName>
</protein>
<keyword evidence="2" id="KW-0378">Hydrolase</keyword>
<dbReference type="InterPro" id="IPR004193">
    <property type="entry name" value="Glyco_hydro_13_N"/>
</dbReference>
<dbReference type="SUPFAM" id="SSF51445">
    <property type="entry name" value="(Trans)glycosidases"/>
    <property type="match status" value="1"/>
</dbReference>
<evidence type="ECO:0000256" key="1">
    <source>
        <dbReference type="ARBA" id="ARBA00008061"/>
    </source>
</evidence>
<dbReference type="CDD" id="cd11326">
    <property type="entry name" value="AmyAc_Glg_debranch"/>
    <property type="match status" value="1"/>
</dbReference>
<comment type="similarity">
    <text evidence="1">Belongs to the glycosyl hydrolase 13 family.</text>
</comment>
<dbReference type="InterPro" id="IPR014756">
    <property type="entry name" value="Ig_E-set"/>
</dbReference>
<dbReference type="InterPro" id="IPR044505">
    <property type="entry name" value="GlgX_Isoamylase_N_E_set"/>
</dbReference>
<dbReference type="PANTHER" id="PTHR43002">
    <property type="entry name" value="GLYCOGEN DEBRANCHING ENZYME"/>
    <property type="match status" value="1"/>
</dbReference>
<gene>
    <name evidence="5" type="primary">glgX</name>
    <name evidence="5" type="ORF">F8O05_09425</name>
</gene>
<evidence type="ECO:0000256" key="2">
    <source>
        <dbReference type="ARBA" id="ARBA00022801"/>
    </source>
</evidence>
<comment type="caution">
    <text evidence="5">The sequence shown here is derived from an EMBL/GenBank/DDBJ whole genome shotgun (WGS) entry which is preliminary data.</text>
</comment>
<name>A0A7J5BAA9_9MICO</name>
<dbReference type="SUPFAM" id="SSF81296">
    <property type="entry name" value="E set domains"/>
    <property type="match status" value="1"/>
</dbReference>
<organism evidence="5 6">
    <name type="scientific">Gulosibacter chungangensis</name>
    <dbReference type="NCBI Taxonomy" id="979746"/>
    <lineage>
        <taxon>Bacteria</taxon>
        <taxon>Bacillati</taxon>
        <taxon>Actinomycetota</taxon>
        <taxon>Actinomycetes</taxon>
        <taxon>Micrococcales</taxon>
        <taxon>Microbacteriaceae</taxon>
        <taxon>Gulosibacter</taxon>
    </lineage>
</organism>
<evidence type="ECO:0000313" key="6">
    <source>
        <dbReference type="Proteomes" id="UP000433493"/>
    </source>
</evidence>
<dbReference type="InterPro" id="IPR013780">
    <property type="entry name" value="Glyco_hydro_b"/>
</dbReference>
<evidence type="ECO:0000313" key="5">
    <source>
        <dbReference type="EMBL" id="KAB1642763.1"/>
    </source>
</evidence>
<feature type="domain" description="Glycosyl hydrolase family 13 catalytic" evidence="4">
    <location>
        <begin position="153"/>
        <end position="558"/>
    </location>
</feature>
<dbReference type="NCBIfam" id="TIGR02100">
    <property type="entry name" value="glgX_debranch"/>
    <property type="match status" value="1"/>
</dbReference>
<dbReference type="Pfam" id="PF02922">
    <property type="entry name" value="CBM_48"/>
    <property type="match status" value="1"/>
</dbReference>
<dbReference type="OrthoDB" id="3236218at2"/>
<evidence type="ECO:0000259" key="4">
    <source>
        <dbReference type="SMART" id="SM00642"/>
    </source>
</evidence>
<dbReference type="Proteomes" id="UP000433493">
    <property type="component" value="Unassembled WGS sequence"/>
</dbReference>
<evidence type="ECO:0000256" key="3">
    <source>
        <dbReference type="ARBA" id="ARBA00023295"/>
    </source>
</evidence>
<dbReference type="Gene3D" id="3.20.20.80">
    <property type="entry name" value="Glycosidases"/>
    <property type="match status" value="1"/>
</dbReference>
<dbReference type="InterPro" id="IPR017853">
    <property type="entry name" value="GH"/>
</dbReference>
<dbReference type="CDD" id="cd02856">
    <property type="entry name" value="E_set_GDE_Isoamylase_N"/>
    <property type="match status" value="1"/>
</dbReference>
<dbReference type="InterPro" id="IPR011837">
    <property type="entry name" value="Glycogen_debranch_GlgX"/>
</dbReference>
<dbReference type="AlphaFoldDB" id="A0A7J5BAA9"/>
<dbReference type="GO" id="GO:0005980">
    <property type="term" value="P:glycogen catabolic process"/>
    <property type="evidence" value="ECO:0007669"/>
    <property type="project" value="InterPro"/>
</dbReference>
<accession>A0A7J5BAA9</accession>
<sequence>MDAIDIPALGISLFNGKPTLRVFSANATAVSVVLLSEQRTVLHELPLARTGDIWEVTSSVLVPGSYYALRVDGPRDFQHSFDPKRLYLDPYARHVENLGDNLHPFWVARVVRREEFDWGEHKHPHTPLRDTVIYEAHLKGLTKLAHFVPEELRGTYAGLAHPNVVAHLTNLGITAVELLPIQAFTSEKHLRGDELTNYWGYNTLGFFAPHAEYATEAARREGPEAIARELKSTVRALHEAGIEVLLDVVYNHTADEGIEGDPVLFRGIDEATYYRQDPGGNLVDVTGCGNSVDTSNIYVRRFVLDSLRYWTEEFGIDGFRFDLAVTLGRDTGHAFTPHHPLLHEIVHDPALRESKIIAEPWDVGVGGWQTGRFPQGWSEWNDEYRDRLRRFWVESFAHARVTGQHREAIGKLATAIAGSSSRFSDDRGPLASVNFVTAHDGFTLRDLVSYNVKHNLMNHELGRDGTDNNHSYNFGVEGETEDARILEFRRLTVRNLIGTLLISAGVPMLTAGDELSRTQHGNNNPYNQDNGEFGWIDWRLDEAQEQTILHTRRLIEIRRNHPVLRPEYYNHTTETLEDSTRFTWFDAFGRHMADWQWTTPASRSVQFIASALLSDGRTDQVLVIIHGVTDPAPFRLPQVDGVAGYRLLWDSAAYRVSEIDTDAMSVASPQQRMRLVGPSMRIYSVLDEH</sequence>
<keyword evidence="6" id="KW-1185">Reference proteome</keyword>
<dbReference type="InterPro" id="IPR013783">
    <property type="entry name" value="Ig-like_fold"/>
</dbReference>
<dbReference type="GO" id="GO:0004135">
    <property type="term" value="F:amylo-alpha-1,6-glucosidase activity"/>
    <property type="evidence" value="ECO:0007669"/>
    <property type="project" value="InterPro"/>
</dbReference>
<dbReference type="InterPro" id="IPR006047">
    <property type="entry name" value="GH13_cat_dom"/>
</dbReference>
<dbReference type="Gene3D" id="2.60.40.1180">
    <property type="entry name" value="Golgi alpha-mannosidase II"/>
    <property type="match status" value="1"/>
</dbReference>
<dbReference type="Gene3D" id="2.60.40.10">
    <property type="entry name" value="Immunoglobulins"/>
    <property type="match status" value="1"/>
</dbReference>
<keyword evidence="3" id="KW-0326">Glycosidase</keyword>